<dbReference type="OrthoDB" id="206335at2759"/>
<evidence type="ECO:0000256" key="3">
    <source>
        <dbReference type="ARBA" id="ARBA00022722"/>
    </source>
</evidence>
<evidence type="ECO:0000256" key="1">
    <source>
        <dbReference type="ARBA" id="ARBA00004123"/>
    </source>
</evidence>
<evidence type="ECO:0000313" key="8">
    <source>
        <dbReference type="EMBL" id="CAI5454738.1"/>
    </source>
</evidence>
<dbReference type="EMBL" id="CANHGI010000006">
    <property type="protein sequence ID" value="CAI5454738.1"/>
    <property type="molecule type" value="Genomic_DNA"/>
</dbReference>
<dbReference type="SMART" id="SM00479">
    <property type="entry name" value="EXOIII"/>
    <property type="match status" value="1"/>
</dbReference>
<dbReference type="Gene3D" id="3.30.420.10">
    <property type="entry name" value="Ribonuclease H-like superfamily/Ribonuclease H"/>
    <property type="match status" value="1"/>
</dbReference>
<name>A0A9P1NBB8_9PELO</name>
<dbReference type="InterPro" id="IPR036397">
    <property type="entry name" value="RNaseH_sf"/>
</dbReference>
<evidence type="ECO:0000256" key="4">
    <source>
        <dbReference type="ARBA" id="ARBA00022801"/>
    </source>
</evidence>
<keyword evidence="9" id="KW-1185">Reference proteome</keyword>
<comment type="similarity">
    <text evidence="2">Belongs to the REXO1/REXO3 family.</text>
</comment>
<keyword evidence="5" id="KW-0269">Exonuclease</keyword>
<evidence type="ECO:0000313" key="9">
    <source>
        <dbReference type="Proteomes" id="UP001152747"/>
    </source>
</evidence>
<evidence type="ECO:0000259" key="7">
    <source>
        <dbReference type="SMART" id="SM00479"/>
    </source>
</evidence>
<sequence>MDRQSRCFGQYGRPYLVRPVNLPQRNPYEGAPIVLQGNAASYSQPIHQSRRRNSFDSGIQSYYSRPASVMSRTTSVSETIQQEQIQIDLDMSVWDFYDKVRQKTLSCEKMRLNGYPMMGAENVVVIHPTKYEKDKHIWALTDDRECLRCHKMFSFHDMQGCDSHVHVTNQMPISVKSEFVETPPALSKHDPRSNKVYAVDCEMVYTMNGLELARFTMTNFNDEVELDLYVKPAGAILDLNTQHSGITMLDLEKTVETLETCRHQLFQFINSETILVGHSLESDLKALRLVHPNVVDTAIIFAENGRKQRLCHLSEHFLRRTIQLPGDGHNSKEDSQTTYNLLKYFISKQLFSSS</sequence>
<organism evidence="8 9">
    <name type="scientific">Caenorhabditis angaria</name>
    <dbReference type="NCBI Taxonomy" id="860376"/>
    <lineage>
        <taxon>Eukaryota</taxon>
        <taxon>Metazoa</taxon>
        <taxon>Ecdysozoa</taxon>
        <taxon>Nematoda</taxon>
        <taxon>Chromadorea</taxon>
        <taxon>Rhabditida</taxon>
        <taxon>Rhabditina</taxon>
        <taxon>Rhabditomorpha</taxon>
        <taxon>Rhabditoidea</taxon>
        <taxon>Rhabditidae</taxon>
        <taxon>Peloderinae</taxon>
        <taxon>Caenorhabditis</taxon>
    </lineage>
</organism>
<dbReference type="AlphaFoldDB" id="A0A9P1NBB8"/>
<dbReference type="CDD" id="cd06145">
    <property type="entry name" value="REX1_like"/>
    <property type="match status" value="1"/>
</dbReference>
<dbReference type="GO" id="GO:0004527">
    <property type="term" value="F:exonuclease activity"/>
    <property type="evidence" value="ECO:0007669"/>
    <property type="project" value="UniProtKB-KW"/>
</dbReference>
<protein>
    <recommendedName>
        <fullName evidence="7">Exonuclease domain-containing protein</fullName>
    </recommendedName>
</protein>
<reference evidence="8" key="1">
    <citation type="submission" date="2022-11" db="EMBL/GenBank/DDBJ databases">
        <authorList>
            <person name="Kikuchi T."/>
        </authorList>
    </citation>
    <scope>NUCLEOTIDE SEQUENCE</scope>
    <source>
        <strain evidence="8">PS1010</strain>
    </source>
</reference>
<evidence type="ECO:0000256" key="5">
    <source>
        <dbReference type="ARBA" id="ARBA00022839"/>
    </source>
</evidence>
<dbReference type="FunFam" id="3.30.420.10:FF:000031">
    <property type="entry name" value="RNA exonuclease 1"/>
    <property type="match status" value="1"/>
</dbReference>
<dbReference type="InterPro" id="IPR012337">
    <property type="entry name" value="RNaseH-like_sf"/>
</dbReference>
<dbReference type="PANTHER" id="PTHR12801">
    <property type="entry name" value="RNA EXONUCLEASE REXO1 / RECO3 FAMILY MEMBER-RELATED"/>
    <property type="match status" value="1"/>
</dbReference>
<dbReference type="SUPFAM" id="SSF53098">
    <property type="entry name" value="Ribonuclease H-like"/>
    <property type="match status" value="1"/>
</dbReference>
<dbReference type="InterPro" id="IPR034922">
    <property type="entry name" value="REX1-like_exo"/>
</dbReference>
<comment type="subcellular location">
    <subcellularLocation>
        <location evidence="1">Nucleus</location>
    </subcellularLocation>
</comment>
<evidence type="ECO:0000256" key="6">
    <source>
        <dbReference type="ARBA" id="ARBA00023242"/>
    </source>
</evidence>
<accession>A0A9P1NBB8</accession>
<dbReference type="GO" id="GO:0005634">
    <property type="term" value="C:nucleus"/>
    <property type="evidence" value="ECO:0007669"/>
    <property type="project" value="UniProtKB-SubCell"/>
</dbReference>
<dbReference type="Proteomes" id="UP001152747">
    <property type="component" value="Unassembled WGS sequence"/>
</dbReference>
<feature type="domain" description="Exonuclease" evidence="7">
    <location>
        <begin position="195"/>
        <end position="351"/>
    </location>
</feature>
<evidence type="ECO:0000256" key="2">
    <source>
        <dbReference type="ARBA" id="ARBA00006357"/>
    </source>
</evidence>
<keyword evidence="3" id="KW-0540">Nuclease</keyword>
<gene>
    <name evidence="8" type="ORF">CAMP_LOCUS17375</name>
</gene>
<proteinExistence type="inferred from homology"/>
<dbReference type="Pfam" id="PF00929">
    <property type="entry name" value="RNase_T"/>
    <property type="match status" value="1"/>
</dbReference>
<keyword evidence="6" id="KW-0539">Nucleus</keyword>
<keyword evidence="4" id="KW-0378">Hydrolase</keyword>
<dbReference type="GO" id="GO:0010629">
    <property type="term" value="P:negative regulation of gene expression"/>
    <property type="evidence" value="ECO:0007669"/>
    <property type="project" value="UniProtKB-ARBA"/>
</dbReference>
<dbReference type="GO" id="GO:0003676">
    <property type="term" value="F:nucleic acid binding"/>
    <property type="evidence" value="ECO:0007669"/>
    <property type="project" value="InterPro"/>
</dbReference>
<dbReference type="InterPro" id="IPR013520">
    <property type="entry name" value="Ribonucl_H"/>
</dbReference>
<dbReference type="InterPro" id="IPR047021">
    <property type="entry name" value="REXO1/3/4-like"/>
</dbReference>
<comment type="caution">
    <text evidence="8">The sequence shown here is derived from an EMBL/GenBank/DDBJ whole genome shotgun (WGS) entry which is preliminary data.</text>
</comment>
<dbReference type="PANTHER" id="PTHR12801:SF115">
    <property type="entry name" value="FI18136P1-RELATED"/>
    <property type="match status" value="1"/>
</dbReference>